<dbReference type="EMBL" id="JAVDQG010000003">
    <property type="protein sequence ID" value="MDR6225501.1"/>
    <property type="molecule type" value="Genomic_DNA"/>
</dbReference>
<keyword evidence="5" id="KW-0862">Zinc</keyword>
<keyword evidence="6 8" id="KW-1133">Transmembrane helix</keyword>
<evidence type="ECO:0000313" key="10">
    <source>
        <dbReference type="Proteomes" id="UP001185012"/>
    </source>
</evidence>
<comment type="subcellular location">
    <subcellularLocation>
        <location evidence="1">Cell membrane</location>
        <topology evidence="1">Multi-pass membrane protein</topology>
    </subcellularLocation>
</comment>
<comment type="caution">
    <text evidence="9">The sequence shown here is derived from an EMBL/GenBank/DDBJ whole genome shotgun (WGS) entry which is preliminary data.</text>
</comment>
<feature type="transmembrane region" description="Helical" evidence="8">
    <location>
        <begin position="96"/>
        <end position="121"/>
    </location>
</feature>
<keyword evidence="10" id="KW-1185">Reference proteome</keyword>
<dbReference type="RefSeq" id="WP_309864269.1">
    <property type="nucleotide sequence ID" value="NZ_JAVDQG010000003.1"/>
</dbReference>
<dbReference type="Proteomes" id="UP001185012">
    <property type="component" value="Unassembled WGS sequence"/>
</dbReference>
<dbReference type="Pfam" id="PF02535">
    <property type="entry name" value="Zip"/>
    <property type="match status" value="1"/>
</dbReference>
<dbReference type="InterPro" id="IPR003689">
    <property type="entry name" value="ZIP"/>
</dbReference>
<keyword evidence="3" id="KW-1003">Cell membrane</keyword>
<evidence type="ECO:0000313" key="9">
    <source>
        <dbReference type="EMBL" id="MDR6225501.1"/>
    </source>
</evidence>
<evidence type="ECO:0000256" key="3">
    <source>
        <dbReference type="ARBA" id="ARBA00022475"/>
    </source>
</evidence>
<feature type="transmembrane region" description="Helical" evidence="8">
    <location>
        <begin position="160"/>
        <end position="182"/>
    </location>
</feature>
<feature type="transmembrane region" description="Helical" evidence="8">
    <location>
        <begin position="6"/>
        <end position="25"/>
    </location>
</feature>
<evidence type="ECO:0000256" key="7">
    <source>
        <dbReference type="ARBA" id="ARBA00023136"/>
    </source>
</evidence>
<dbReference type="PANTHER" id="PTHR11040">
    <property type="entry name" value="ZINC/IRON TRANSPORTER"/>
    <property type="match status" value="1"/>
</dbReference>
<accession>A0ABU1ILD1</accession>
<evidence type="ECO:0000256" key="6">
    <source>
        <dbReference type="ARBA" id="ARBA00022989"/>
    </source>
</evidence>
<evidence type="ECO:0000256" key="8">
    <source>
        <dbReference type="SAM" id="Phobius"/>
    </source>
</evidence>
<feature type="transmembrane region" description="Helical" evidence="8">
    <location>
        <begin position="217"/>
        <end position="236"/>
    </location>
</feature>
<name>A0ABU1ILD1_9BACL</name>
<comment type="similarity">
    <text evidence="2">Belongs to the ZIP transporter (TC 2.A.5) family.</text>
</comment>
<evidence type="ECO:0000256" key="5">
    <source>
        <dbReference type="ARBA" id="ARBA00022833"/>
    </source>
</evidence>
<feature type="transmembrane region" description="Helical" evidence="8">
    <location>
        <begin position="63"/>
        <end position="84"/>
    </location>
</feature>
<feature type="transmembrane region" description="Helical" evidence="8">
    <location>
        <begin position="188"/>
        <end position="205"/>
    </location>
</feature>
<keyword evidence="7 8" id="KW-0472">Membrane</keyword>
<feature type="transmembrane region" description="Helical" evidence="8">
    <location>
        <begin position="127"/>
        <end position="148"/>
    </location>
</feature>
<proteinExistence type="inferred from homology"/>
<reference evidence="9 10" key="1">
    <citation type="submission" date="2023-07" db="EMBL/GenBank/DDBJ databases">
        <title>Genomic Encyclopedia of Type Strains, Phase IV (KMG-IV): sequencing the most valuable type-strain genomes for metagenomic binning, comparative biology and taxonomic classification.</title>
        <authorList>
            <person name="Goeker M."/>
        </authorList>
    </citation>
    <scope>NUCLEOTIDE SEQUENCE [LARGE SCALE GENOMIC DNA]</scope>
    <source>
        <strain evidence="9 10">DSM 45903</strain>
    </source>
</reference>
<evidence type="ECO:0000256" key="1">
    <source>
        <dbReference type="ARBA" id="ARBA00004651"/>
    </source>
</evidence>
<organism evidence="9 10">
    <name type="scientific">Desmospora profundinema</name>
    <dbReference type="NCBI Taxonomy" id="1571184"/>
    <lineage>
        <taxon>Bacteria</taxon>
        <taxon>Bacillati</taxon>
        <taxon>Bacillota</taxon>
        <taxon>Bacilli</taxon>
        <taxon>Bacillales</taxon>
        <taxon>Thermoactinomycetaceae</taxon>
        <taxon>Desmospora</taxon>
    </lineage>
</organism>
<feature type="transmembrane region" description="Helical" evidence="8">
    <location>
        <begin position="32"/>
        <end position="57"/>
    </location>
</feature>
<evidence type="ECO:0000256" key="4">
    <source>
        <dbReference type="ARBA" id="ARBA00022692"/>
    </source>
</evidence>
<sequence length="243" mass="26197">MHEALVMSVLAGLSTFAGTTLVLRWGDFSRRWLSFAFSFSGVVMMWIACFELIPAAASVHPSWWTLGVGLAGGVAVMSCLHRVIDSRNGGIGDPYGRLGLFFAAAIIAHNLPEGAAIGIGYGTRSDWGWTLSLAMMFHNIPEGMGLAAPLLASGRSRWQVAWISLIAGASLPMGTWLGLAVVQSPQQVAAALFFAVTSMIWVVVQEVWPQAWRLNRLSAWFGLFAGLLIAFFLHLLHGHGFGP</sequence>
<evidence type="ECO:0000256" key="2">
    <source>
        <dbReference type="ARBA" id="ARBA00006939"/>
    </source>
</evidence>
<protein>
    <submittedName>
        <fullName evidence="9">ZIP family zinc transporter</fullName>
    </submittedName>
</protein>
<gene>
    <name evidence="9" type="ORF">JOE21_001499</name>
</gene>
<keyword evidence="4 8" id="KW-0812">Transmembrane</keyword>
<dbReference type="PANTHER" id="PTHR11040:SF211">
    <property type="entry name" value="ZINC TRANSPORTER ZIP11"/>
    <property type="match status" value="1"/>
</dbReference>